<evidence type="ECO:0000256" key="11">
    <source>
        <dbReference type="ARBA" id="ARBA00047761"/>
    </source>
</evidence>
<dbReference type="InterPro" id="IPR029033">
    <property type="entry name" value="His_PPase_superfam"/>
</dbReference>
<evidence type="ECO:0000313" key="14">
    <source>
        <dbReference type="EMBL" id="ULU05358.1"/>
    </source>
</evidence>
<dbReference type="PANTHER" id="PTHR20935">
    <property type="entry name" value="PHOSPHOGLYCERATE MUTASE-RELATED"/>
    <property type="match status" value="1"/>
</dbReference>
<protein>
    <recommendedName>
        <fullName evidence="8">Serine/threonine-protein phosphatase PGAM5, mitochondrial</fullName>
        <ecNumber evidence="3">3.1.3.16</ecNumber>
    </recommendedName>
    <alternativeName>
        <fullName evidence="10">Phosphoglycerate mutase family member 5 homolog</fullName>
    </alternativeName>
    <alternativeName>
        <fullName evidence="9">Serine/threonine-protein phosphatase Pgam5, mitochondrial</fullName>
    </alternativeName>
</protein>
<sequence length="296" mass="33757">MEKFGENLAVVVSMVSKILMYGLPSAAVAVGTALLNEDNRNTIFRKAFAFTQNHTPKSFDEHFPRGEWDKNWDFRDPTSLVDKSKWEKADEVGKKKLLEECKATASRNIFLIRHGQYHLDREQKHLTELGREQAELLGKRLANSDIKFTNMTMSTMTRATETANIILKHLPGDLPKSSSSLIEEGPPYPPVPDHKTWRPLDPEFYTEAARIESAFRKLIHRAPPSQKEDSYELIVCHANVIRYFICRALQFPPEGWLRMSLGNCSITWLVIRPKGHVSIRSVGDIGHLTPNKISFT</sequence>
<dbReference type="Pfam" id="PF00300">
    <property type="entry name" value="His_Phos_1"/>
    <property type="match status" value="2"/>
</dbReference>
<evidence type="ECO:0000256" key="3">
    <source>
        <dbReference type="ARBA" id="ARBA00013081"/>
    </source>
</evidence>
<dbReference type="AlphaFoldDB" id="A0AAE9DJU3"/>
<keyword evidence="5" id="KW-0378">Hydrolase</keyword>
<proteinExistence type="inferred from homology"/>
<keyword evidence="6" id="KW-0496">Mitochondrion</keyword>
<dbReference type="EC" id="3.1.3.16" evidence="3"/>
<evidence type="ECO:0000256" key="5">
    <source>
        <dbReference type="ARBA" id="ARBA00022801"/>
    </source>
</evidence>
<dbReference type="Proteomes" id="UP000827892">
    <property type="component" value="Chromosome II"/>
</dbReference>
<evidence type="ECO:0000256" key="1">
    <source>
        <dbReference type="ARBA" id="ARBA00004294"/>
    </source>
</evidence>
<gene>
    <name evidence="14" type="ORF">L3Y34_017804</name>
</gene>
<accession>A0AAE9DJU3</accession>
<evidence type="ECO:0000256" key="2">
    <source>
        <dbReference type="ARBA" id="ARBA00006717"/>
    </source>
</evidence>
<dbReference type="InterPro" id="IPR051021">
    <property type="entry name" value="Mito_Ser/Thr_phosphatase"/>
</dbReference>
<keyword evidence="7" id="KW-0472">Membrane</keyword>
<organism evidence="14 15">
    <name type="scientific">Caenorhabditis briggsae</name>
    <dbReference type="NCBI Taxonomy" id="6238"/>
    <lineage>
        <taxon>Eukaryota</taxon>
        <taxon>Metazoa</taxon>
        <taxon>Ecdysozoa</taxon>
        <taxon>Nematoda</taxon>
        <taxon>Chromadorea</taxon>
        <taxon>Rhabditida</taxon>
        <taxon>Rhabditina</taxon>
        <taxon>Rhabditomorpha</taxon>
        <taxon>Rhabditoidea</taxon>
        <taxon>Rhabditidae</taxon>
        <taxon>Peloderinae</taxon>
        <taxon>Caenorhabditis</taxon>
    </lineage>
</organism>
<evidence type="ECO:0000256" key="10">
    <source>
        <dbReference type="ARBA" id="ARBA00042520"/>
    </source>
</evidence>
<comment type="function">
    <text evidence="13">Displays phosphatase activity for serine/threonine residues. Has apparently no phosphoglycerate mutase activity.</text>
</comment>
<dbReference type="GO" id="GO:0004722">
    <property type="term" value="F:protein serine/threonine phosphatase activity"/>
    <property type="evidence" value="ECO:0007669"/>
    <property type="project" value="UniProtKB-EC"/>
</dbReference>
<evidence type="ECO:0000256" key="13">
    <source>
        <dbReference type="ARBA" id="ARBA00059411"/>
    </source>
</evidence>
<evidence type="ECO:0000256" key="9">
    <source>
        <dbReference type="ARBA" id="ARBA00040722"/>
    </source>
</evidence>
<evidence type="ECO:0000256" key="4">
    <source>
        <dbReference type="ARBA" id="ARBA00022787"/>
    </source>
</evidence>
<dbReference type="Gene3D" id="3.40.50.1240">
    <property type="entry name" value="Phosphoglycerate mutase-like"/>
    <property type="match status" value="1"/>
</dbReference>
<comment type="catalytic activity">
    <reaction evidence="11">
        <text>O-phospho-L-seryl-[protein] + H2O = L-seryl-[protein] + phosphate</text>
        <dbReference type="Rhea" id="RHEA:20629"/>
        <dbReference type="Rhea" id="RHEA-COMP:9863"/>
        <dbReference type="Rhea" id="RHEA-COMP:11604"/>
        <dbReference type="ChEBI" id="CHEBI:15377"/>
        <dbReference type="ChEBI" id="CHEBI:29999"/>
        <dbReference type="ChEBI" id="CHEBI:43474"/>
        <dbReference type="ChEBI" id="CHEBI:83421"/>
        <dbReference type="EC" id="3.1.3.16"/>
    </reaction>
</comment>
<dbReference type="InterPro" id="IPR013078">
    <property type="entry name" value="His_Pase_superF_clade-1"/>
</dbReference>
<name>A0AAE9DJU3_CAEBR</name>
<evidence type="ECO:0000256" key="12">
    <source>
        <dbReference type="ARBA" id="ARBA00048336"/>
    </source>
</evidence>
<dbReference type="FunFam" id="3.40.50.1240:FF:000009">
    <property type="entry name" value="serine/threonine-protein phosphatase PGAM5, mitochondrial isoform X1"/>
    <property type="match status" value="1"/>
</dbReference>
<comment type="catalytic activity">
    <reaction evidence="12">
        <text>O-phospho-L-threonyl-[protein] + H2O = L-threonyl-[protein] + phosphate</text>
        <dbReference type="Rhea" id="RHEA:47004"/>
        <dbReference type="Rhea" id="RHEA-COMP:11060"/>
        <dbReference type="Rhea" id="RHEA-COMP:11605"/>
        <dbReference type="ChEBI" id="CHEBI:15377"/>
        <dbReference type="ChEBI" id="CHEBI:30013"/>
        <dbReference type="ChEBI" id="CHEBI:43474"/>
        <dbReference type="ChEBI" id="CHEBI:61977"/>
        <dbReference type="EC" id="3.1.3.16"/>
    </reaction>
</comment>
<reference evidence="14 15" key="1">
    <citation type="submission" date="2022-05" db="EMBL/GenBank/DDBJ databases">
        <title>Chromosome-level reference genomes for two strains of Caenorhabditis briggsae: an improved platform for comparative genomics.</title>
        <authorList>
            <person name="Stevens L."/>
            <person name="Andersen E.C."/>
        </authorList>
    </citation>
    <scope>NUCLEOTIDE SEQUENCE [LARGE SCALE GENOMIC DNA]</scope>
    <source>
        <strain evidence="14">QX1410_ONT</strain>
        <tissue evidence="14">Whole-organism</tissue>
    </source>
</reference>
<dbReference type="SMART" id="SM00855">
    <property type="entry name" value="PGAM"/>
    <property type="match status" value="1"/>
</dbReference>
<evidence type="ECO:0000256" key="8">
    <source>
        <dbReference type="ARBA" id="ARBA00039765"/>
    </source>
</evidence>
<dbReference type="EMBL" id="CP090892">
    <property type="protein sequence ID" value="ULU05358.1"/>
    <property type="molecule type" value="Genomic_DNA"/>
</dbReference>
<comment type="subcellular location">
    <subcellularLocation>
        <location evidence="1">Mitochondrion outer membrane</location>
    </subcellularLocation>
</comment>
<evidence type="ECO:0000313" key="15">
    <source>
        <dbReference type="Proteomes" id="UP000827892"/>
    </source>
</evidence>
<dbReference type="SUPFAM" id="SSF53254">
    <property type="entry name" value="Phosphoglycerate mutase-like"/>
    <property type="match status" value="1"/>
</dbReference>
<dbReference type="GO" id="GO:0005741">
    <property type="term" value="C:mitochondrial outer membrane"/>
    <property type="evidence" value="ECO:0007669"/>
    <property type="project" value="UniProtKB-SubCell"/>
</dbReference>
<keyword evidence="4" id="KW-1000">Mitochondrion outer membrane</keyword>
<dbReference type="CDD" id="cd07067">
    <property type="entry name" value="HP_PGM_like"/>
    <property type="match status" value="1"/>
</dbReference>
<dbReference type="PANTHER" id="PTHR20935:SF0">
    <property type="entry name" value="SERINE_THREONINE-PROTEIN PHOSPHATASE PGAM5, MITOCHONDRIAL"/>
    <property type="match status" value="1"/>
</dbReference>
<evidence type="ECO:0000256" key="7">
    <source>
        <dbReference type="ARBA" id="ARBA00023136"/>
    </source>
</evidence>
<comment type="similarity">
    <text evidence="2">Belongs to the phosphoglycerate mutase family. BPG-dependent PGAM subfamily.</text>
</comment>
<evidence type="ECO:0000256" key="6">
    <source>
        <dbReference type="ARBA" id="ARBA00023128"/>
    </source>
</evidence>